<gene>
    <name evidence="4" type="ORF">A2785_02270</name>
</gene>
<dbReference type="EC" id="1.1.1.133" evidence="2"/>
<dbReference type="InterPro" id="IPR005913">
    <property type="entry name" value="dTDP_dehydrorham_reduct"/>
</dbReference>
<proteinExistence type="inferred from homology"/>
<dbReference type="PANTHER" id="PTHR10491">
    <property type="entry name" value="DTDP-4-DEHYDRORHAMNOSE REDUCTASE"/>
    <property type="match status" value="1"/>
</dbReference>
<reference evidence="4 5" key="1">
    <citation type="journal article" date="2016" name="Nat. Commun.">
        <title>Thousands of microbial genomes shed light on interconnected biogeochemical processes in an aquifer system.</title>
        <authorList>
            <person name="Anantharaman K."/>
            <person name="Brown C.T."/>
            <person name="Hug L.A."/>
            <person name="Sharon I."/>
            <person name="Castelle C.J."/>
            <person name="Probst A.J."/>
            <person name="Thomas B.C."/>
            <person name="Singh A."/>
            <person name="Wilkins M.J."/>
            <person name="Karaoz U."/>
            <person name="Brodie E.L."/>
            <person name="Williams K.H."/>
            <person name="Hubbard S.S."/>
            <person name="Banfield J.F."/>
        </authorList>
    </citation>
    <scope>NUCLEOTIDE SEQUENCE [LARGE SCALE GENOMIC DNA]</scope>
</reference>
<evidence type="ECO:0000313" key="5">
    <source>
        <dbReference type="Proteomes" id="UP000179069"/>
    </source>
</evidence>
<dbReference type="GO" id="GO:0019305">
    <property type="term" value="P:dTDP-rhamnose biosynthetic process"/>
    <property type="evidence" value="ECO:0007669"/>
    <property type="project" value="UniProtKB-UniPathway"/>
</dbReference>
<dbReference type="Proteomes" id="UP000179069">
    <property type="component" value="Unassembled WGS sequence"/>
</dbReference>
<sequence length="305" mass="34173">MRVMITGSNSLLGKSIWELTPQRSAILLTHSPSHKPTFSRQSCAPLDVRDGSSVARLMRQFRPDWTLHLAAISDVEACESSPDIAEEVNVHGTINILKYAKKYGSGILYISTNGVFAGNAPPYAESRKPHPLHIYGKTKYAAEQLTKNARVPWMIVRLMTLYGWQPEGTRINPVTWAIEKLQRNESLNMVNDAFINPLYAPSAADAVWKLLTGSARGIYHVAGKSKVSRYAWTRAIARVFGFDPSLVHPVPSSFFPSVTPRPRDTTFVTRKLERSVAWKPLSLTQGLTQMLKHRKTEGKRLKQHA</sequence>
<dbReference type="AlphaFoldDB" id="A0A1G1VNG3"/>
<accession>A0A1G1VNG3</accession>
<feature type="domain" description="RmlD-like substrate binding" evidence="3">
    <location>
        <begin position="1"/>
        <end position="293"/>
    </location>
</feature>
<comment type="similarity">
    <text evidence="1 2">Belongs to the dTDP-4-dehydrorhamnose reductase family.</text>
</comment>
<evidence type="ECO:0000259" key="3">
    <source>
        <dbReference type="Pfam" id="PF04321"/>
    </source>
</evidence>
<comment type="pathway">
    <text evidence="2">Carbohydrate biosynthesis; dTDP-L-rhamnose biosynthesis.</text>
</comment>
<dbReference type="SUPFAM" id="SSF51735">
    <property type="entry name" value="NAD(P)-binding Rossmann-fold domains"/>
    <property type="match status" value="1"/>
</dbReference>
<keyword evidence="2" id="KW-0560">Oxidoreductase</keyword>
<name>A0A1G1VNG3_9BACT</name>
<dbReference type="CDD" id="cd05254">
    <property type="entry name" value="dTDP_HR_like_SDR_e"/>
    <property type="match status" value="1"/>
</dbReference>
<dbReference type="GO" id="GO:0008831">
    <property type="term" value="F:dTDP-4-dehydrorhamnose reductase activity"/>
    <property type="evidence" value="ECO:0007669"/>
    <property type="project" value="UniProtKB-EC"/>
</dbReference>
<dbReference type="PANTHER" id="PTHR10491:SF4">
    <property type="entry name" value="METHIONINE ADENOSYLTRANSFERASE 2 SUBUNIT BETA"/>
    <property type="match status" value="1"/>
</dbReference>
<dbReference type="Gene3D" id="3.40.50.720">
    <property type="entry name" value="NAD(P)-binding Rossmann-like Domain"/>
    <property type="match status" value="1"/>
</dbReference>
<comment type="function">
    <text evidence="2">Catalyzes the reduction of dTDP-6-deoxy-L-lyxo-4-hexulose to yield dTDP-L-rhamnose.</text>
</comment>
<evidence type="ECO:0000313" key="4">
    <source>
        <dbReference type="EMBL" id="OGY16939.1"/>
    </source>
</evidence>
<dbReference type="InterPro" id="IPR036291">
    <property type="entry name" value="NAD(P)-bd_dom_sf"/>
</dbReference>
<evidence type="ECO:0000256" key="2">
    <source>
        <dbReference type="RuleBase" id="RU364082"/>
    </source>
</evidence>
<keyword evidence="2" id="KW-0521">NADP</keyword>
<protein>
    <recommendedName>
        <fullName evidence="2">dTDP-4-dehydrorhamnose reductase</fullName>
        <ecNumber evidence="2">1.1.1.133</ecNumber>
    </recommendedName>
</protein>
<dbReference type="Pfam" id="PF04321">
    <property type="entry name" value="RmlD_sub_bind"/>
    <property type="match status" value="1"/>
</dbReference>
<evidence type="ECO:0000256" key="1">
    <source>
        <dbReference type="ARBA" id="ARBA00010944"/>
    </source>
</evidence>
<comment type="caution">
    <text evidence="4">The sequence shown here is derived from an EMBL/GenBank/DDBJ whole genome shotgun (WGS) entry which is preliminary data.</text>
</comment>
<dbReference type="EMBL" id="MHCI01000008">
    <property type="protein sequence ID" value="OGY16939.1"/>
    <property type="molecule type" value="Genomic_DNA"/>
</dbReference>
<dbReference type="UniPathway" id="UPA00124"/>
<organism evidence="4 5">
    <name type="scientific">Candidatus Chisholmbacteria bacterium RIFCSPHIGHO2_01_FULL_49_18</name>
    <dbReference type="NCBI Taxonomy" id="1797590"/>
    <lineage>
        <taxon>Bacteria</taxon>
        <taxon>Candidatus Chisholmiibacteriota</taxon>
    </lineage>
</organism>
<dbReference type="InterPro" id="IPR029903">
    <property type="entry name" value="RmlD-like-bd"/>
</dbReference>